<protein>
    <submittedName>
        <fullName evidence="7">LysR family transcriptional regulator ArgP</fullName>
    </submittedName>
</protein>
<evidence type="ECO:0000313" key="8">
    <source>
        <dbReference type="Proteomes" id="UP001649473"/>
    </source>
</evidence>
<dbReference type="NCBIfam" id="NF002964">
    <property type="entry name" value="PRK03635.1"/>
    <property type="match status" value="1"/>
</dbReference>
<name>A0ABY3T5W8_9MICO</name>
<dbReference type="InterPro" id="IPR000847">
    <property type="entry name" value="LysR_HTH_N"/>
</dbReference>
<dbReference type="SUPFAM" id="SSF46785">
    <property type="entry name" value="Winged helix' DNA-binding domain"/>
    <property type="match status" value="1"/>
</dbReference>
<keyword evidence="8" id="KW-1185">Reference proteome</keyword>
<proteinExistence type="inferred from homology"/>
<evidence type="ECO:0000256" key="4">
    <source>
        <dbReference type="ARBA" id="ARBA00023159"/>
    </source>
</evidence>
<sequence>MMDIRTEHLRTLAAVIDTGTLDAAARALRLTPSAVSQRITALERSAGRVLLRRTRPATTTEAGDAVLRHARQVLLLERDLDGLLGVGDGDGDAPRAGTAAVPVVVNGDSLASWLLPAFAALAAETGQAVEVLREDEHHSLDLLRDGSAMAAVTSVKDPVQGCTSERLGRMRYRALATPAYVAAHLPDGPTPSALAVAPLVMFDRKDAMQDRWLRGRRASAGQPRHYVPSSAEFVTAVTLGMGWGMLPDLQSEELVASGALVPLDAGSHVDVALHWQRWSVDSPVLADLTRHVRAAAASL</sequence>
<dbReference type="InterPro" id="IPR017685">
    <property type="entry name" value="ArgP"/>
</dbReference>
<reference evidence="8" key="1">
    <citation type="submission" date="2024-08" db="EMBL/GenBank/DDBJ databases">
        <title>Description of the novel species Clavibacter lycopersicum isolated from tomato seeds.</title>
        <authorList>
            <person name="Arizala E.D."/>
            <person name="Dobhal S."/>
            <person name="Alvarez A."/>
            <person name="Arif M."/>
        </authorList>
    </citation>
    <scope>NUCLEOTIDE SEQUENCE [LARGE SCALE GENOMIC DNA]</scope>
    <source>
        <strain evidence="8">A6099</strain>
    </source>
</reference>
<dbReference type="RefSeq" id="WP_043588691.1">
    <property type="nucleotide sequence ID" value="NZ_CP083439.1"/>
</dbReference>
<dbReference type="PROSITE" id="PS50931">
    <property type="entry name" value="HTH_LYSR"/>
    <property type="match status" value="1"/>
</dbReference>
<dbReference type="Pfam" id="PF03466">
    <property type="entry name" value="LysR_substrate"/>
    <property type="match status" value="1"/>
</dbReference>
<keyword evidence="3" id="KW-0238">DNA-binding</keyword>
<dbReference type="Proteomes" id="UP001649473">
    <property type="component" value="Chromosome"/>
</dbReference>
<organism evidence="7 8">
    <name type="scientific">Clavibacter seminis</name>
    <dbReference type="NCBI Taxonomy" id="2860285"/>
    <lineage>
        <taxon>Bacteria</taxon>
        <taxon>Bacillati</taxon>
        <taxon>Actinomycetota</taxon>
        <taxon>Actinomycetes</taxon>
        <taxon>Micrococcales</taxon>
        <taxon>Microbacteriaceae</taxon>
        <taxon>Clavibacter</taxon>
    </lineage>
</organism>
<evidence type="ECO:0000256" key="1">
    <source>
        <dbReference type="ARBA" id="ARBA00009437"/>
    </source>
</evidence>
<dbReference type="InterPro" id="IPR005119">
    <property type="entry name" value="LysR_subst-bd"/>
</dbReference>
<accession>A0ABY3T5W8</accession>
<dbReference type="PANTHER" id="PTHR30579:SF2">
    <property type="entry name" value="HTH-TYPE TRANSCRIPTIONAL REGULATOR ARGP"/>
    <property type="match status" value="1"/>
</dbReference>
<dbReference type="EMBL" id="CP083439">
    <property type="protein sequence ID" value="UKF24415.1"/>
    <property type="molecule type" value="Genomic_DNA"/>
</dbReference>
<dbReference type="InterPro" id="IPR050176">
    <property type="entry name" value="LTTR"/>
</dbReference>
<keyword evidence="5" id="KW-0804">Transcription</keyword>
<evidence type="ECO:0000313" key="7">
    <source>
        <dbReference type="EMBL" id="UKF24415.1"/>
    </source>
</evidence>
<keyword evidence="4" id="KW-0010">Activator</keyword>
<dbReference type="InterPro" id="IPR036388">
    <property type="entry name" value="WH-like_DNA-bd_sf"/>
</dbReference>
<dbReference type="Gene3D" id="1.10.10.10">
    <property type="entry name" value="Winged helix-like DNA-binding domain superfamily/Winged helix DNA-binding domain"/>
    <property type="match status" value="1"/>
</dbReference>
<keyword evidence="2" id="KW-0805">Transcription regulation</keyword>
<dbReference type="SUPFAM" id="SSF53850">
    <property type="entry name" value="Periplasmic binding protein-like II"/>
    <property type="match status" value="1"/>
</dbReference>
<dbReference type="InterPro" id="IPR036390">
    <property type="entry name" value="WH_DNA-bd_sf"/>
</dbReference>
<dbReference type="Gene3D" id="3.40.190.290">
    <property type="match status" value="1"/>
</dbReference>
<dbReference type="NCBIfam" id="TIGR03298">
    <property type="entry name" value="argP"/>
    <property type="match status" value="1"/>
</dbReference>
<evidence type="ECO:0000259" key="6">
    <source>
        <dbReference type="PROSITE" id="PS50931"/>
    </source>
</evidence>
<evidence type="ECO:0000256" key="2">
    <source>
        <dbReference type="ARBA" id="ARBA00023015"/>
    </source>
</evidence>
<gene>
    <name evidence="7" type="ORF">KYT88_11875</name>
</gene>
<dbReference type="Pfam" id="PF00126">
    <property type="entry name" value="HTH_1"/>
    <property type="match status" value="1"/>
</dbReference>
<dbReference type="PANTHER" id="PTHR30579">
    <property type="entry name" value="TRANSCRIPTIONAL REGULATOR"/>
    <property type="match status" value="1"/>
</dbReference>
<feature type="domain" description="HTH lysR-type" evidence="6">
    <location>
        <begin position="4"/>
        <end position="60"/>
    </location>
</feature>
<comment type="similarity">
    <text evidence="1">Belongs to the LysR transcriptional regulatory family.</text>
</comment>
<evidence type="ECO:0000256" key="5">
    <source>
        <dbReference type="ARBA" id="ARBA00023163"/>
    </source>
</evidence>
<evidence type="ECO:0000256" key="3">
    <source>
        <dbReference type="ARBA" id="ARBA00023125"/>
    </source>
</evidence>